<protein>
    <recommendedName>
        <fullName evidence="2">Transposase MuDR plant domain-containing protein</fullName>
    </recommendedName>
</protein>
<gene>
    <name evidence="3" type="ORF">Ahy_A07g033916</name>
</gene>
<feature type="domain" description="Transposase MuDR plant" evidence="2">
    <location>
        <begin position="87"/>
        <end position="152"/>
    </location>
</feature>
<name>A0A445CAF9_ARAHY</name>
<comment type="caution">
    <text evidence="3">The sequence shown here is derived from an EMBL/GenBank/DDBJ whole genome shotgun (WGS) entry which is preliminary data.</text>
</comment>
<dbReference type="InterPro" id="IPR004332">
    <property type="entry name" value="Transposase_MuDR"/>
</dbReference>
<dbReference type="Proteomes" id="UP000289738">
    <property type="component" value="Chromosome A07"/>
</dbReference>
<dbReference type="PANTHER" id="PTHR31973">
    <property type="entry name" value="POLYPROTEIN, PUTATIVE-RELATED"/>
    <property type="match status" value="1"/>
</dbReference>
<feature type="compositionally biased region" description="Acidic residues" evidence="1">
    <location>
        <begin position="62"/>
        <end position="72"/>
    </location>
</feature>
<reference evidence="3 4" key="1">
    <citation type="submission" date="2019-01" db="EMBL/GenBank/DDBJ databases">
        <title>Sequencing of cultivated peanut Arachis hypogaea provides insights into genome evolution and oil improvement.</title>
        <authorList>
            <person name="Chen X."/>
        </authorList>
    </citation>
    <scope>NUCLEOTIDE SEQUENCE [LARGE SCALE GENOMIC DNA]</scope>
    <source>
        <strain evidence="4">cv. Fuhuasheng</strain>
        <tissue evidence="3">Leaves</tissue>
    </source>
</reference>
<keyword evidence="4" id="KW-1185">Reference proteome</keyword>
<dbReference type="PANTHER" id="PTHR31973:SF187">
    <property type="entry name" value="MUTATOR TRANSPOSASE MUDRA PROTEIN"/>
    <property type="match status" value="1"/>
</dbReference>
<dbReference type="EMBL" id="SDMP01000007">
    <property type="protein sequence ID" value="RYR47934.1"/>
    <property type="molecule type" value="Genomic_DNA"/>
</dbReference>
<evidence type="ECO:0000259" key="2">
    <source>
        <dbReference type="Pfam" id="PF03108"/>
    </source>
</evidence>
<organism evidence="3 4">
    <name type="scientific">Arachis hypogaea</name>
    <name type="common">Peanut</name>
    <dbReference type="NCBI Taxonomy" id="3818"/>
    <lineage>
        <taxon>Eukaryota</taxon>
        <taxon>Viridiplantae</taxon>
        <taxon>Streptophyta</taxon>
        <taxon>Embryophyta</taxon>
        <taxon>Tracheophyta</taxon>
        <taxon>Spermatophyta</taxon>
        <taxon>Magnoliopsida</taxon>
        <taxon>eudicotyledons</taxon>
        <taxon>Gunneridae</taxon>
        <taxon>Pentapetalae</taxon>
        <taxon>rosids</taxon>
        <taxon>fabids</taxon>
        <taxon>Fabales</taxon>
        <taxon>Fabaceae</taxon>
        <taxon>Papilionoideae</taxon>
        <taxon>50 kb inversion clade</taxon>
        <taxon>dalbergioids sensu lato</taxon>
        <taxon>Dalbergieae</taxon>
        <taxon>Pterocarpus clade</taxon>
        <taxon>Arachis</taxon>
    </lineage>
</organism>
<sequence length="327" mass="36876">MYKDTIIQDDDAIVADLSNVEVDLGFLGNLGDGLMYDALDPGAESDGANSWHSEEIKTPPNSEDEFESDGESNEFSIFQEGQRFGELQLQVGMKFNTKQDFRDAVREFTIQEGRRIKFVKNDNVRCRAVCQVEECSWVVYASRDHEDSCWQIKTFYDDHTCPRENSNRAANRAWLASKLVKKVRKYPNFKQCEAATYFKSKCDLILHRNSIARALADARNVVYGDEKTHYALLRDYAETLLKINPGSTVRIGVTLMPDGQVMFDKIYICLSGCKNGFKAGCRPLIGLDGAFLKTQIGGQILSAAAQDANHHIYVVAWAIVNIKNKEN</sequence>
<evidence type="ECO:0000313" key="4">
    <source>
        <dbReference type="Proteomes" id="UP000289738"/>
    </source>
</evidence>
<evidence type="ECO:0000256" key="1">
    <source>
        <dbReference type="SAM" id="MobiDB-lite"/>
    </source>
</evidence>
<accession>A0A445CAF9</accession>
<dbReference type="AlphaFoldDB" id="A0A445CAF9"/>
<feature type="region of interest" description="Disordered" evidence="1">
    <location>
        <begin position="44"/>
        <end position="72"/>
    </location>
</feature>
<dbReference type="STRING" id="3818.A0A445CAF9"/>
<proteinExistence type="predicted"/>
<dbReference type="Pfam" id="PF03108">
    <property type="entry name" value="DBD_Tnp_Mut"/>
    <property type="match status" value="1"/>
</dbReference>
<evidence type="ECO:0000313" key="3">
    <source>
        <dbReference type="EMBL" id="RYR47934.1"/>
    </source>
</evidence>